<reference evidence="2" key="1">
    <citation type="journal article" date="2020" name="Microorganisms">
        <title>Complete Genome of a Member of a New Bacterial Lineage in the Microgenomates Group Reveals an Unusual Nucleotide Composition Disparity Between Two Strands of DNA and Limited Metabolic Potential.</title>
        <authorList>
            <person name="Kadnikov V.V."/>
            <person name="Mardanov A.V."/>
            <person name="Beletsky A.V."/>
            <person name="Karnachuk O.V."/>
            <person name="Ravin N.V."/>
        </authorList>
    </citation>
    <scope>NUCLEOTIDE SEQUENCE [LARGE SCALE GENOMIC DNA]</scope>
</reference>
<dbReference type="Proteomes" id="UP000463983">
    <property type="component" value="Chromosome"/>
</dbReference>
<dbReference type="EMBL" id="CP047901">
    <property type="protein sequence ID" value="QHO63033.1"/>
    <property type="molecule type" value="Genomic_DNA"/>
</dbReference>
<gene>
    <name evidence="1" type="ORF">MICH65_0052</name>
</gene>
<protein>
    <submittedName>
        <fullName evidence="1">Uncharacterized protein</fullName>
    </submittedName>
</protein>
<accession>A0A857N6Q6</accession>
<sequence length="95" mass="11527">MQSLKRILKSYQIDEDKQRRISREWQDYAYRLALELEDLEHKAIYMRLAKNEDRSLLEEVRIFVRGANAKNKGGLFMWKLKQLREKKKDGGVKKW</sequence>
<dbReference type="RefSeq" id="WP_161931442.1">
    <property type="nucleotide sequence ID" value="NZ_CP047901.1"/>
</dbReference>
<name>A0A857N6Q6_9BACT</name>
<dbReference type="AlphaFoldDB" id="A0A857N6Q6"/>
<evidence type="ECO:0000313" key="1">
    <source>
        <dbReference type="EMBL" id="QHO63033.1"/>
    </source>
</evidence>
<proteinExistence type="predicted"/>
<evidence type="ECO:0000313" key="2">
    <source>
        <dbReference type="Proteomes" id="UP000463983"/>
    </source>
</evidence>
<dbReference type="KEGG" id="caqa:MICH65_0052"/>
<keyword evidence="2" id="KW-1185">Reference proteome</keyword>
<organism evidence="1 2">
    <name type="scientific">Candidatus Chazhemtobacterium aquaticus</name>
    <dbReference type="NCBI Taxonomy" id="2715735"/>
    <lineage>
        <taxon>Bacteria</taxon>
        <taxon>Candidatus Chazhemtobacteraceae</taxon>
        <taxon>Candidatus Chazhemtobacterium</taxon>
    </lineage>
</organism>